<comment type="caution">
    <text evidence="3">The sequence shown here is derived from an EMBL/GenBank/DDBJ whole genome shotgun (WGS) entry which is preliminary data.</text>
</comment>
<gene>
    <name evidence="3" type="ORF">HAZT_HAZT009337</name>
</gene>
<evidence type="ECO:0000313" key="3">
    <source>
        <dbReference type="EMBL" id="KAA0188694.1"/>
    </source>
</evidence>
<dbReference type="EMBL" id="JQDR03014076">
    <property type="protein sequence ID" value="KAA0188694.1"/>
    <property type="molecule type" value="Genomic_DNA"/>
</dbReference>
<dbReference type="PANTHER" id="PTHR23300:SF0">
    <property type="entry name" value="METHANETHIOL OXIDASE"/>
    <property type="match status" value="1"/>
</dbReference>
<dbReference type="InterPro" id="IPR008826">
    <property type="entry name" value="Se-bd"/>
</dbReference>
<evidence type="ECO:0000256" key="1">
    <source>
        <dbReference type="ARBA" id="ARBA00005606"/>
    </source>
</evidence>
<dbReference type="AlphaFoldDB" id="A0A6A0GU68"/>
<keyword evidence="2" id="KW-0711">Selenium</keyword>
<dbReference type="PANTHER" id="PTHR23300">
    <property type="entry name" value="METHANETHIOL OXIDASE"/>
    <property type="match status" value="1"/>
</dbReference>
<dbReference type="Pfam" id="PF05694">
    <property type="entry name" value="SBP56"/>
    <property type="match status" value="1"/>
</dbReference>
<name>A0A6A0GU68_HYAAZ</name>
<evidence type="ECO:0000256" key="2">
    <source>
        <dbReference type="ARBA" id="ARBA00023266"/>
    </source>
</evidence>
<dbReference type="Proteomes" id="UP000711488">
    <property type="component" value="Unassembled WGS sequence"/>
</dbReference>
<dbReference type="GO" id="GO:0008430">
    <property type="term" value="F:selenium binding"/>
    <property type="evidence" value="ECO:0007669"/>
    <property type="project" value="InterPro"/>
</dbReference>
<comment type="similarity">
    <text evidence="1">Belongs to the selenium-binding protein family.</text>
</comment>
<reference evidence="3" key="3">
    <citation type="submission" date="2019-06" db="EMBL/GenBank/DDBJ databases">
        <authorList>
            <person name="Poynton C."/>
            <person name="Hasenbein S."/>
            <person name="Benoit J.B."/>
            <person name="Sepulveda M.S."/>
            <person name="Poelchau M.F."/>
            <person name="Murali S.C."/>
            <person name="Chen S."/>
            <person name="Glastad K.M."/>
            <person name="Werren J.H."/>
            <person name="Vineis J.H."/>
            <person name="Bowen J.L."/>
            <person name="Friedrich M."/>
            <person name="Jones J."/>
            <person name="Robertson H.M."/>
            <person name="Feyereisen R."/>
            <person name="Mechler-Hickson A."/>
            <person name="Mathers N."/>
            <person name="Lee C.E."/>
            <person name="Colbourne J.K."/>
            <person name="Biales A."/>
            <person name="Johnston J.S."/>
            <person name="Wellborn G.A."/>
            <person name="Rosendale A.J."/>
            <person name="Cridge A.G."/>
            <person name="Munoz-Torres M.C."/>
            <person name="Bain P.A."/>
            <person name="Manny A.R."/>
            <person name="Major K.M."/>
            <person name="Lambert F.N."/>
            <person name="Vulpe C.D."/>
            <person name="Tuck P."/>
            <person name="Blalock B.J."/>
            <person name="Lin Y.-Y."/>
            <person name="Smith M.E."/>
            <person name="Ochoa-Acuna H."/>
            <person name="Chen M.-J.M."/>
            <person name="Childers C.P."/>
            <person name="Qu J."/>
            <person name="Dugan S."/>
            <person name="Lee S.L."/>
            <person name="Chao H."/>
            <person name="Dinh H."/>
            <person name="Han Y."/>
            <person name="Doddapaneni H."/>
            <person name="Worley K.C."/>
            <person name="Muzny D.M."/>
            <person name="Gibbs R.A."/>
            <person name="Richards S."/>
        </authorList>
    </citation>
    <scope>NUCLEOTIDE SEQUENCE</scope>
    <source>
        <strain evidence="3">HAZT.00-mixed</strain>
        <tissue evidence="3">Whole organism</tissue>
    </source>
</reference>
<reference evidence="3" key="2">
    <citation type="journal article" date="2018" name="Environ. Sci. Technol.">
        <title>The Toxicogenome of Hyalella azteca: A Model for Sediment Ecotoxicology and Evolutionary Toxicology.</title>
        <authorList>
            <person name="Poynton H.C."/>
            <person name="Hasenbein S."/>
            <person name="Benoit J.B."/>
            <person name="Sepulveda M.S."/>
            <person name="Poelchau M.F."/>
            <person name="Hughes D.S.T."/>
            <person name="Murali S.C."/>
            <person name="Chen S."/>
            <person name="Glastad K.M."/>
            <person name="Goodisman M.A.D."/>
            <person name="Werren J.H."/>
            <person name="Vineis J.H."/>
            <person name="Bowen J.L."/>
            <person name="Friedrich M."/>
            <person name="Jones J."/>
            <person name="Robertson H.M."/>
            <person name="Feyereisen R."/>
            <person name="Mechler-Hickson A."/>
            <person name="Mathers N."/>
            <person name="Lee C.E."/>
            <person name="Colbourne J.K."/>
            <person name="Biales A."/>
            <person name="Johnston J.S."/>
            <person name="Wellborn G.A."/>
            <person name="Rosendale A.J."/>
            <person name="Cridge A.G."/>
            <person name="Munoz-Torres M.C."/>
            <person name="Bain P.A."/>
            <person name="Manny A.R."/>
            <person name="Major K.M."/>
            <person name="Lambert F.N."/>
            <person name="Vulpe C.D."/>
            <person name="Tuck P."/>
            <person name="Blalock B.J."/>
            <person name="Lin Y.Y."/>
            <person name="Smith M.E."/>
            <person name="Ochoa-Acuna H."/>
            <person name="Chen M.M."/>
            <person name="Childers C.P."/>
            <person name="Qu J."/>
            <person name="Dugan S."/>
            <person name="Lee S.L."/>
            <person name="Chao H."/>
            <person name="Dinh H."/>
            <person name="Han Y."/>
            <person name="Doddapaneni H."/>
            <person name="Worley K.C."/>
            <person name="Muzny D.M."/>
            <person name="Gibbs R.A."/>
            <person name="Richards S."/>
        </authorList>
    </citation>
    <scope>NUCLEOTIDE SEQUENCE</scope>
    <source>
        <strain evidence="3">HAZT.00-mixed</strain>
        <tissue evidence="3">Whole organism</tissue>
    </source>
</reference>
<organism evidence="3">
    <name type="scientific">Hyalella azteca</name>
    <name type="common">Amphipod</name>
    <dbReference type="NCBI Taxonomy" id="294128"/>
    <lineage>
        <taxon>Eukaryota</taxon>
        <taxon>Metazoa</taxon>
        <taxon>Ecdysozoa</taxon>
        <taxon>Arthropoda</taxon>
        <taxon>Crustacea</taxon>
        <taxon>Multicrustacea</taxon>
        <taxon>Malacostraca</taxon>
        <taxon>Eumalacostraca</taxon>
        <taxon>Peracarida</taxon>
        <taxon>Amphipoda</taxon>
        <taxon>Senticaudata</taxon>
        <taxon>Talitrida</taxon>
        <taxon>Talitroidea</taxon>
        <taxon>Hyalellidae</taxon>
        <taxon>Hyalella</taxon>
    </lineage>
</organism>
<proteinExistence type="inferred from homology"/>
<sequence>MGCTKPSFHLFGHSYPVLLLGREALTFASHKHNETMDNLLTAQPQRLRVSDCPGYATPLAAMLGPRERLVWLPCIATSAQPDYLATVDVDPDSSTYCQVLVVTAAPTARCW</sequence>
<accession>A0A6A0GU68</accession>
<reference evidence="3" key="1">
    <citation type="submission" date="2014-08" db="EMBL/GenBank/DDBJ databases">
        <authorList>
            <person name="Murali S."/>
            <person name="Richards S."/>
            <person name="Bandaranaike D."/>
            <person name="Bellair M."/>
            <person name="Blankenburg K."/>
            <person name="Chao H."/>
            <person name="Dinh H."/>
            <person name="Doddapaneni H."/>
            <person name="Dugan-Rocha S."/>
            <person name="Elkadiri S."/>
            <person name="Gnanaolivu R."/>
            <person name="Hughes D."/>
            <person name="Lee S."/>
            <person name="Li M."/>
            <person name="Ming W."/>
            <person name="Munidasa M."/>
            <person name="Muniz J."/>
            <person name="Nguyen L."/>
            <person name="Osuji N."/>
            <person name="Pu L.-L."/>
            <person name="Puazo M."/>
            <person name="Skinner E."/>
            <person name="Qu C."/>
            <person name="Quiroz J."/>
            <person name="Raj R."/>
            <person name="Weissenberger G."/>
            <person name="Xin Y."/>
            <person name="Zou X."/>
            <person name="Han Y."/>
            <person name="Worley K."/>
            <person name="Muzny D."/>
            <person name="Gibbs R."/>
        </authorList>
    </citation>
    <scope>NUCLEOTIDE SEQUENCE</scope>
    <source>
        <strain evidence="3">HAZT.00-mixed</strain>
        <tissue evidence="3">Whole organism</tissue>
    </source>
</reference>
<protein>
    <submittedName>
        <fullName evidence="3">Uncharacterized protein</fullName>
    </submittedName>
</protein>